<dbReference type="SUPFAM" id="SSF82185">
    <property type="entry name" value="Histone H3 K4-specific methyltransferase SET7/9 N-terminal domain"/>
    <property type="match status" value="1"/>
</dbReference>
<protein>
    <recommendedName>
        <fullName evidence="3">MORN repeat variant</fullName>
    </recommendedName>
</protein>
<evidence type="ECO:0000313" key="2">
    <source>
        <dbReference type="Proteomes" id="UP000186026"/>
    </source>
</evidence>
<dbReference type="OrthoDB" id="819081at2"/>
<reference evidence="2" key="1">
    <citation type="submission" date="2017-01" db="EMBL/GenBank/DDBJ databases">
        <authorList>
            <person name="Varghese N."/>
            <person name="Submissions S."/>
        </authorList>
    </citation>
    <scope>NUCLEOTIDE SEQUENCE [LARGE SCALE GENOMIC DNA]</scope>
    <source>
        <strain evidence="2">DSM 46698</strain>
    </source>
</reference>
<sequence length="162" mass="18889">MKIGKMQRRKDLRKIKGMVMEKISKFFLGISIMFISCNQKIEVKMATPALKIETNIKGEVQMVGYTVHDQKEGEWREYRNGALFSIRNYKNGVMHGKQTTYEVNSCKIIEEGQWEDGIPVGLWFFYQEGVLVSITEYKNENGQIEYHNPKFKYADEIPPPPN</sequence>
<organism evidence="1 2">
    <name type="scientific">Belliella pelovolcani</name>
    <dbReference type="NCBI Taxonomy" id="529505"/>
    <lineage>
        <taxon>Bacteria</taxon>
        <taxon>Pseudomonadati</taxon>
        <taxon>Bacteroidota</taxon>
        <taxon>Cytophagia</taxon>
        <taxon>Cytophagales</taxon>
        <taxon>Cyclobacteriaceae</taxon>
        <taxon>Belliella</taxon>
    </lineage>
</organism>
<gene>
    <name evidence="1" type="ORF">SAMN05421761_1023</name>
</gene>
<dbReference type="Proteomes" id="UP000186026">
    <property type="component" value="Unassembled WGS sequence"/>
</dbReference>
<dbReference type="Gene3D" id="2.20.110.10">
    <property type="entry name" value="Histone H3 K4-specific methyltransferase SET7/9 N-terminal domain"/>
    <property type="match status" value="1"/>
</dbReference>
<evidence type="ECO:0000313" key="1">
    <source>
        <dbReference type="EMBL" id="SIS59710.1"/>
    </source>
</evidence>
<dbReference type="AlphaFoldDB" id="A0A1N7KE10"/>
<name>A0A1N7KE10_9BACT</name>
<dbReference type="RefSeq" id="WP_076498179.1">
    <property type="nucleotide sequence ID" value="NZ_FTOP01000002.1"/>
</dbReference>
<keyword evidence="2" id="KW-1185">Reference proteome</keyword>
<dbReference type="EMBL" id="FTOP01000002">
    <property type="protein sequence ID" value="SIS59710.1"/>
    <property type="molecule type" value="Genomic_DNA"/>
</dbReference>
<evidence type="ECO:0008006" key="3">
    <source>
        <dbReference type="Google" id="ProtNLM"/>
    </source>
</evidence>
<dbReference type="STRING" id="529505.SAMN05421761_1023"/>
<proteinExistence type="predicted"/>
<accession>A0A1N7KE10</accession>